<sequence>GSNACSHICKNLMFSPIFKNLGRNVDTHGCYKDRPISKLHEEASGRNVHVEIHSSQVMKMTLKLYKDHRKILEFTTKFYHADEKEGQTEQKQSKRYKIQ</sequence>
<evidence type="ECO:0000313" key="1">
    <source>
        <dbReference type="Ensembl" id="ENSBOBP00000002839.1"/>
    </source>
</evidence>
<name>A0A8C0I959_BUBBB</name>
<protein>
    <submittedName>
        <fullName evidence="1">Uncharacterized protein</fullName>
    </submittedName>
</protein>
<keyword evidence="2" id="KW-1185">Reference proteome</keyword>
<accession>A0A8C0I959</accession>
<dbReference type="Proteomes" id="UP000694567">
    <property type="component" value="Unplaced"/>
</dbReference>
<evidence type="ECO:0000313" key="2">
    <source>
        <dbReference type="Proteomes" id="UP000694567"/>
    </source>
</evidence>
<proteinExistence type="predicted"/>
<organism evidence="1 2">
    <name type="scientific">Bubo bubo</name>
    <name type="common">Eurasian eagle-owl</name>
    <name type="synonym">Strix bubo</name>
    <dbReference type="NCBI Taxonomy" id="30461"/>
    <lineage>
        <taxon>Eukaryota</taxon>
        <taxon>Metazoa</taxon>
        <taxon>Chordata</taxon>
        <taxon>Craniata</taxon>
        <taxon>Vertebrata</taxon>
        <taxon>Euteleostomi</taxon>
        <taxon>Archelosauria</taxon>
        <taxon>Archosauria</taxon>
        <taxon>Dinosauria</taxon>
        <taxon>Saurischia</taxon>
        <taxon>Theropoda</taxon>
        <taxon>Coelurosauria</taxon>
        <taxon>Aves</taxon>
        <taxon>Neognathae</taxon>
        <taxon>Neoaves</taxon>
        <taxon>Telluraves</taxon>
        <taxon>Strigiformes</taxon>
        <taxon>Strigidae</taxon>
        <taxon>Bubo</taxon>
    </lineage>
</organism>
<dbReference type="Ensembl" id="ENSBOBT00000002914.1">
    <property type="protein sequence ID" value="ENSBOBP00000002839.1"/>
    <property type="gene ID" value="ENSBOBG00000001985.1"/>
</dbReference>
<reference evidence="1" key="1">
    <citation type="submission" date="2025-08" db="UniProtKB">
        <authorList>
            <consortium name="Ensembl"/>
        </authorList>
    </citation>
    <scope>IDENTIFICATION</scope>
</reference>
<reference evidence="1" key="2">
    <citation type="submission" date="2025-09" db="UniProtKB">
        <authorList>
            <consortium name="Ensembl"/>
        </authorList>
    </citation>
    <scope>IDENTIFICATION</scope>
</reference>
<dbReference type="AlphaFoldDB" id="A0A8C0I959"/>